<evidence type="ECO:0000313" key="4">
    <source>
        <dbReference type="Proteomes" id="UP000593564"/>
    </source>
</evidence>
<dbReference type="Proteomes" id="UP000593564">
    <property type="component" value="Unassembled WGS sequence"/>
</dbReference>
<gene>
    <name evidence="3" type="ORF">HYC85_000594</name>
</gene>
<evidence type="ECO:0000313" key="3">
    <source>
        <dbReference type="EMBL" id="KAF5959385.1"/>
    </source>
</evidence>
<accession>A0A7J7I3Q6</accession>
<feature type="chain" id="PRO_5029823452" evidence="2">
    <location>
        <begin position="23"/>
        <end position="104"/>
    </location>
</feature>
<protein>
    <submittedName>
        <fullName evidence="3">Uncharacterized protein</fullName>
    </submittedName>
</protein>
<evidence type="ECO:0000256" key="2">
    <source>
        <dbReference type="SAM" id="SignalP"/>
    </source>
</evidence>
<reference evidence="4" key="1">
    <citation type="journal article" date="2020" name="Nat. Commun.">
        <title>Genome assembly of wild tea tree DASZ reveals pedigree and selection history of tea varieties.</title>
        <authorList>
            <person name="Zhang W."/>
            <person name="Zhang Y."/>
            <person name="Qiu H."/>
            <person name="Guo Y."/>
            <person name="Wan H."/>
            <person name="Zhang X."/>
            <person name="Scossa F."/>
            <person name="Alseekh S."/>
            <person name="Zhang Q."/>
            <person name="Wang P."/>
            <person name="Xu L."/>
            <person name="Schmidt M.H."/>
            <person name="Jia X."/>
            <person name="Li D."/>
            <person name="Zhu A."/>
            <person name="Guo F."/>
            <person name="Chen W."/>
            <person name="Ni D."/>
            <person name="Usadel B."/>
            <person name="Fernie A.R."/>
            <person name="Wen W."/>
        </authorList>
    </citation>
    <scope>NUCLEOTIDE SEQUENCE [LARGE SCALE GENOMIC DNA]</scope>
    <source>
        <strain evidence="4">cv. G240</strain>
    </source>
</reference>
<feature type="signal peptide" evidence="2">
    <location>
        <begin position="1"/>
        <end position="22"/>
    </location>
</feature>
<reference evidence="3 4" key="2">
    <citation type="submission" date="2020-07" db="EMBL/GenBank/DDBJ databases">
        <title>Genome assembly of wild tea tree DASZ reveals pedigree and selection history of tea varieties.</title>
        <authorList>
            <person name="Zhang W."/>
        </authorList>
    </citation>
    <scope>NUCLEOTIDE SEQUENCE [LARGE SCALE GENOMIC DNA]</scope>
    <source>
        <strain evidence="4">cv. G240</strain>
        <tissue evidence="3">Leaf</tissue>
    </source>
</reference>
<dbReference type="PANTHER" id="PTHR36619">
    <property type="entry name" value="OS04G0208900 PROTEIN"/>
    <property type="match status" value="1"/>
</dbReference>
<evidence type="ECO:0000256" key="1">
    <source>
        <dbReference type="SAM" id="MobiDB-lite"/>
    </source>
</evidence>
<feature type="region of interest" description="Disordered" evidence="1">
    <location>
        <begin position="52"/>
        <end position="84"/>
    </location>
</feature>
<organism evidence="3 4">
    <name type="scientific">Camellia sinensis</name>
    <name type="common">Tea plant</name>
    <name type="synonym">Thea sinensis</name>
    <dbReference type="NCBI Taxonomy" id="4442"/>
    <lineage>
        <taxon>Eukaryota</taxon>
        <taxon>Viridiplantae</taxon>
        <taxon>Streptophyta</taxon>
        <taxon>Embryophyta</taxon>
        <taxon>Tracheophyta</taxon>
        <taxon>Spermatophyta</taxon>
        <taxon>Magnoliopsida</taxon>
        <taxon>eudicotyledons</taxon>
        <taxon>Gunneridae</taxon>
        <taxon>Pentapetalae</taxon>
        <taxon>asterids</taxon>
        <taxon>Ericales</taxon>
        <taxon>Theaceae</taxon>
        <taxon>Camellia</taxon>
    </lineage>
</organism>
<dbReference type="PANTHER" id="PTHR36619:SF2">
    <property type="entry name" value="OS04G0208900 PROTEIN"/>
    <property type="match status" value="1"/>
</dbReference>
<keyword evidence="2" id="KW-0732">Signal</keyword>
<proteinExistence type="predicted"/>
<dbReference type="EMBL" id="JACBKZ010000001">
    <property type="protein sequence ID" value="KAF5959385.1"/>
    <property type="molecule type" value="Genomic_DNA"/>
</dbReference>
<name>A0A7J7I3Q6_CAMSI</name>
<sequence length="104" mass="11231">MATTLLFMAMLHLLLLTPPVFVTNPLNTVSRVAVATRPLESKSHQDYVQAFKPDRGDGQRGVGSGEVESCLPKGLRHSSAPSRYTNYHTFGSTVCSSGKHSTSP</sequence>
<keyword evidence="4" id="KW-1185">Reference proteome</keyword>
<comment type="caution">
    <text evidence="3">The sequence shown here is derived from an EMBL/GenBank/DDBJ whole genome shotgun (WGS) entry which is preliminary data.</text>
</comment>
<dbReference type="AlphaFoldDB" id="A0A7J7I3Q6"/>